<comment type="similarity">
    <text evidence="1">Belongs to the calycin superfamily. Fatty-acid binding protein (FABP) family.</text>
</comment>
<dbReference type="NCBIfam" id="TIGR02593">
    <property type="entry name" value="CRISPR_cas5"/>
    <property type="match status" value="1"/>
</dbReference>
<evidence type="ECO:0000256" key="1">
    <source>
        <dbReference type="ARBA" id="ARBA00008390"/>
    </source>
</evidence>
<sequence>MFVVTTNLSAGNKRPPPWTGRRSLSVARLGRHHCAGIRGKCRLLRAKMAEENKSPDTDVLTEEEKLALAAIKEKFGGRWKEIRSENVDGFFSEMGVNFFLRKLISMARPEMELVVEESSIKISIKLPGKTDISILKLNKETENTNQQGKFKTIASYENDNLVSKATPCPGTSGKPVKVTREINPEGELQTTFQVNDVPLVKKSFPPLSPPPRRCESQILPELFRVDNSCSHWSRNPSRPSPHPLDAVSLRYSLNCSGWTIPVATGQEILPAPLPTPSTLVDNSCSHWSRNPSRPSPHPLDAVSLRYSLNCSGWTIPVATGQEILPAPLPTPSTL</sequence>
<protein>
    <submittedName>
        <fullName evidence="3">Uncharacterized protein</fullName>
    </submittedName>
</protein>
<gene>
    <name evidence="3" type="ORF">RRG08_021331</name>
</gene>
<dbReference type="Proteomes" id="UP001283361">
    <property type="component" value="Unassembled WGS sequence"/>
</dbReference>
<keyword evidence="2" id="KW-0051">Antiviral defense</keyword>
<accession>A0AAE1CLN7</accession>
<proteinExistence type="inferred from homology"/>
<dbReference type="AlphaFoldDB" id="A0AAE1CLN7"/>
<dbReference type="GO" id="GO:0008289">
    <property type="term" value="F:lipid binding"/>
    <property type="evidence" value="ECO:0007669"/>
    <property type="project" value="UniProtKB-KW"/>
</dbReference>
<dbReference type="GO" id="GO:0051607">
    <property type="term" value="P:defense response to virus"/>
    <property type="evidence" value="ECO:0007669"/>
    <property type="project" value="UniProtKB-KW"/>
</dbReference>
<dbReference type="CDD" id="cd00742">
    <property type="entry name" value="FABP"/>
    <property type="match status" value="1"/>
</dbReference>
<dbReference type="InterPro" id="IPR012674">
    <property type="entry name" value="Calycin"/>
</dbReference>
<dbReference type="PANTHER" id="PTHR11955">
    <property type="entry name" value="FATTY ACID BINDING PROTEIN"/>
    <property type="match status" value="1"/>
</dbReference>
<evidence type="ECO:0000256" key="2">
    <source>
        <dbReference type="ARBA" id="ARBA00023118"/>
    </source>
</evidence>
<dbReference type="SUPFAM" id="SSF50814">
    <property type="entry name" value="Lipocalins"/>
    <property type="match status" value="1"/>
</dbReference>
<comment type="caution">
    <text evidence="3">The sequence shown here is derived from an EMBL/GenBank/DDBJ whole genome shotgun (WGS) entry which is preliminary data.</text>
</comment>
<dbReference type="InterPro" id="IPR031259">
    <property type="entry name" value="ILBP"/>
</dbReference>
<dbReference type="EMBL" id="JAWDGP010007636">
    <property type="protein sequence ID" value="KAK3710517.1"/>
    <property type="molecule type" value="Genomic_DNA"/>
</dbReference>
<evidence type="ECO:0000313" key="4">
    <source>
        <dbReference type="Proteomes" id="UP001283361"/>
    </source>
</evidence>
<evidence type="ECO:0000313" key="3">
    <source>
        <dbReference type="EMBL" id="KAK3710517.1"/>
    </source>
</evidence>
<organism evidence="3 4">
    <name type="scientific">Elysia crispata</name>
    <name type="common">lettuce slug</name>
    <dbReference type="NCBI Taxonomy" id="231223"/>
    <lineage>
        <taxon>Eukaryota</taxon>
        <taxon>Metazoa</taxon>
        <taxon>Spiralia</taxon>
        <taxon>Lophotrochozoa</taxon>
        <taxon>Mollusca</taxon>
        <taxon>Gastropoda</taxon>
        <taxon>Heterobranchia</taxon>
        <taxon>Euthyneura</taxon>
        <taxon>Panpulmonata</taxon>
        <taxon>Sacoglossa</taxon>
        <taxon>Placobranchoidea</taxon>
        <taxon>Plakobranchidae</taxon>
        <taxon>Elysia</taxon>
    </lineage>
</organism>
<name>A0AAE1CLN7_9GAST</name>
<dbReference type="Gene3D" id="2.40.128.20">
    <property type="match status" value="1"/>
</dbReference>
<keyword evidence="4" id="KW-1185">Reference proteome</keyword>
<reference evidence="3" key="1">
    <citation type="journal article" date="2023" name="G3 (Bethesda)">
        <title>A reference genome for the long-term kleptoplast-retaining sea slug Elysia crispata morphotype clarki.</title>
        <authorList>
            <person name="Eastman K.E."/>
            <person name="Pendleton A.L."/>
            <person name="Shaikh M.A."/>
            <person name="Suttiyut T."/>
            <person name="Ogas R."/>
            <person name="Tomko P."/>
            <person name="Gavelis G."/>
            <person name="Widhalm J.R."/>
            <person name="Wisecaver J.H."/>
        </authorList>
    </citation>
    <scope>NUCLEOTIDE SEQUENCE</scope>
    <source>
        <strain evidence="3">ECLA1</strain>
    </source>
</reference>
<dbReference type="InterPro" id="IPR013422">
    <property type="entry name" value="CRISPR-assoc_prot_Cas5_N"/>
</dbReference>